<accession>A0A1B7IV71</accession>
<evidence type="ECO:0000313" key="6">
    <source>
        <dbReference type="EMBL" id="OAT33841.1"/>
    </source>
</evidence>
<sequence>MSHLMLSRHGIWYYRRVYLTPRKRREIRISLRTRSKREAMKRAEQYLTSLPFACGTQAIPEPPSSAAAASDLIKKKRQSFPDLSRELEKYTHAKKEAVGEREILTINRCVKSYLAATKEPFSKRSAAEFVDSLEGSASTRNRYIKKNAAFFKWLATRTDEDIRNPFEGMSVKETTAPMDRRPAYTLNDLKRLHIALSGVKDWKRWIILIARYSGMRQNEICQLYHNDVIKVEGIWCLRVDNLNPNQTLKTDSSRRFVPIHSQLLALGLLDFINDRKGHLFPELTLHLGSYGHYFSRWFTRFRGKHGLPEYHSLRHYAATVFKQHGFPEQFASQVLGHSNATITYNRYGKGIDVSRLVRLLESL</sequence>
<dbReference type="EMBL" id="LXER01000006">
    <property type="protein sequence ID" value="OAT33841.1"/>
    <property type="molecule type" value="Genomic_DNA"/>
</dbReference>
<dbReference type="Gene3D" id="1.10.443.10">
    <property type="entry name" value="Intergrase catalytic core"/>
    <property type="match status" value="1"/>
</dbReference>
<dbReference type="InterPro" id="IPR002104">
    <property type="entry name" value="Integrase_catalytic"/>
</dbReference>
<dbReference type="PANTHER" id="PTHR30349">
    <property type="entry name" value="PHAGE INTEGRASE-RELATED"/>
    <property type="match status" value="1"/>
</dbReference>
<evidence type="ECO:0000256" key="4">
    <source>
        <dbReference type="ARBA" id="ARBA00023172"/>
    </source>
</evidence>
<reference evidence="6 7" key="1">
    <citation type="submission" date="2016-04" db="EMBL/GenBank/DDBJ databases">
        <title>ATOL: Assembling a taxonomically balanced genome-scale reconstruction of the evolutionary history of the Enterobacteriaceae.</title>
        <authorList>
            <person name="Plunkett G.III."/>
            <person name="Neeno-Eckwall E.C."/>
            <person name="Glasner J.D."/>
            <person name="Perna N.T."/>
        </authorList>
    </citation>
    <scope>NUCLEOTIDE SEQUENCE [LARGE SCALE GENOMIC DNA]</scope>
    <source>
        <strain evidence="6 7">ATCC 51605</strain>
    </source>
</reference>
<dbReference type="PATRIC" id="fig|1354251.4.peg.385"/>
<proteinExistence type="inferred from homology"/>
<evidence type="ECO:0000256" key="3">
    <source>
        <dbReference type="ARBA" id="ARBA00023125"/>
    </source>
</evidence>
<dbReference type="PROSITE" id="PS51898">
    <property type="entry name" value="TYR_RECOMBINASE"/>
    <property type="match status" value="1"/>
</dbReference>
<dbReference type="RefSeq" id="WP_064557022.1">
    <property type="nucleotide sequence ID" value="NZ_LXER01000006.1"/>
</dbReference>
<dbReference type="Pfam" id="PF00589">
    <property type="entry name" value="Phage_integrase"/>
    <property type="match status" value="1"/>
</dbReference>
<keyword evidence="4" id="KW-0233">DNA recombination</keyword>
<dbReference type="InterPro" id="IPR011010">
    <property type="entry name" value="DNA_brk_join_enz"/>
</dbReference>
<protein>
    <submittedName>
        <fullName evidence="6">Integrase family protein</fullName>
    </submittedName>
</protein>
<comment type="similarity">
    <text evidence="1">Belongs to the 'phage' integrase family.</text>
</comment>
<evidence type="ECO:0000313" key="7">
    <source>
        <dbReference type="Proteomes" id="UP000078410"/>
    </source>
</evidence>
<evidence type="ECO:0000259" key="5">
    <source>
        <dbReference type="PROSITE" id="PS51898"/>
    </source>
</evidence>
<dbReference type="GO" id="GO:0015074">
    <property type="term" value="P:DNA integration"/>
    <property type="evidence" value="ECO:0007669"/>
    <property type="project" value="UniProtKB-KW"/>
</dbReference>
<evidence type="ECO:0000256" key="2">
    <source>
        <dbReference type="ARBA" id="ARBA00022908"/>
    </source>
</evidence>
<dbReference type="SUPFAM" id="SSF56349">
    <property type="entry name" value="DNA breaking-rejoining enzymes"/>
    <property type="match status" value="1"/>
</dbReference>
<dbReference type="OrthoDB" id="9784724at2"/>
<dbReference type="GO" id="GO:0006310">
    <property type="term" value="P:DNA recombination"/>
    <property type="evidence" value="ECO:0007669"/>
    <property type="project" value="UniProtKB-KW"/>
</dbReference>
<dbReference type="Proteomes" id="UP000078410">
    <property type="component" value="Unassembled WGS sequence"/>
</dbReference>
<comment type="caution">
    <text evidence="6">The sequence shown here is derived from an EMBL/GenBank/DDBJ whole genome shotgun (WGS) entry which is preliminary data.</text>
</comment>
<gene>
    <name evidence="6" type="ORF">M975_0376</name>
</gene>
<keyword evidence="3" id="KW-0238">DNA-binding</keyword>
<organism evidence="6 7">
    <name type="scientific">Buttiauxella brennerae ATCC 51605</name>
    <dbReference type="NCBI Taxonomy" id="1354251"/>
    <lineage>
        <taxon>Bacteria</taxon>
        <taxon>Pseudomonadati</taxon>
        <taxon>Pseudomonadota</taxon>
        <taxon>Gammaproteobacteria</taxon>
        <taxon>Enterobacterales</taxon>
        <taxon>Enterobacteriaceae</taxon>
        <taxon>Buttiauxella</taxon>
    </lineage>
</organism>
<evidence type="ECO:0000256" key="1">
    <source>
        <dbReference type="ARBA" id="ARBA00008857"/>
    </source>
</evidence>
<dbReference type="PANTHER" id="PTHR30349:SF41">
    <property type="entry name" value="INTEGRASE_RECOMBINASE PROTEIN MJ0367-RELATED"/>
    <property type="match status" value="1"/>
</dbReference>
<keyword evidence="7" id="KW-1185">Reference proteome</keyword>
<dbReference type="InterPro" id="IPR050090">
    <property type="entry name" value="Tyrosine_recombinase_XerCD"/>
</dbReference>
<dbReference type="GO" id="GO:0003677">
    <property type="term" value="F:DNA binding"/>
    <property type="evidence" value="ECO:0007669"/>
    <property type="project" value="UniProtKB-KW"/>
</dbReference>
<keyword evidence="2" id="KW-0229">DNA integration</keyword>
<feature type="domain" description="Tyr recombinase" evidence="5">
    <location>
        <begin position="179"/>
        <end position="361"/>
    </location>
</feature>
<dbReference type="CDD" id="cd01184">
    <property type="entry name" value="INT_C_like_1"/>
    <property type="match status" value="1"/>
</dbReference>
<name>A0A1B7IV71_9ENTR</name>
<dbReference type="AlphaFoldDB" id="A0A1B7IV71"/>
<dbReference type="InterPro" id="IPR013762">
    <property type="entry name" value="Integrase-like_cat_sf"/>
</dbReference>